<feature type="domain" description="BHLH" evidence="6">
    <location>
        <begin position="16"/>
        <end position="68"/>
    </location>
</feature>
<dbReference type="GO" id="GO:0005737">
    <property type="term" value="C:cytoplasm"/>
    <property type="evidence" value="ECO:0007669"/>
    <property type="project" value="InterPro"/>
</dbReference>
<dbReference type="SUPFAM" id="SSF47459">
    <property type="entry name" value="HLH, helix-loop-helix DNA-binding domain"/>
    <property type="match status" value="1"/>
</dbReference>
<evidence type="ECO:0000259" key="6">
    <source>
        <dbReference type="PROSITE" id="PS50888"/>
    </source>
</evidence>
<dbReference type="GO" id="GO:0046983">
    <property type="term" value="F:protein dimerization activity"/>
    <property type="evidence" value="ECO:0007669"/>
    <property type="project" value="InterPro"/>
</dbReference>
<dbReference type="OrthoDB" id="10047910at2759"/>
<dbReference type="InterPro" id="IPR011598">
    <property type="entry name" value="bHLH_dom"/>
</dbReference>
<keyword evidence="3" id="KW-0805">Transcription regulation</keyword>
<gene>
    <name evidence="7" type="ORF">MGAL_10B002654</name>
</gene>
<evidence type="ECO:0000256" key="3">
    <source>
        <dbReference type="ARBA" id="ARBA00023015"/>
    </source>
</evidence>
<dbReference type="PANTHER" id="PTHR11723:SF17">
    <property type="entry name" value="PROTEIN EXTRA-MACROCHAETAE"/>
    <property type="match status" value="1"/>
</dbReference>
<dbReference type="CDD" id="cd19684">
    <property type="entry name" value="bHLH_dnHLH_ID"/>
    <property type="match status" value="1"/>
</dbReference>
<proteinExistence type="predicted"/>
<evidence type="ECO:0000256" key="4">
    <source>
        <dbReference type="ARBA" id="ARBA00023163"/>
    </source>
</evidence>
<keyword evidence="2" id="KW-0678">Repressor</keyword>
<dbReference type="GO" id="GO:0005634">
    <property type="term" value="C:nucleus"/>
    <property type="evidence" value="ECO:0007669"/>
    <property type="project" value="UniProtKB-SubCell"/>
</dbReference>
<evidence type="ECO:0000256" key="1">
    <source>
        <dbReference type="ARBA" id="ARBA00004123"/>
    </source>
</evidence>
<evidence type="ECO:0000256" key="5">
    <source>
        <dbReference type="ARBA" id="ARBA00023242"/>
    </source>
</evidence>
<name>A0A8B6BJH2_MYTGA</name>
<dbReference type="GO" id="GO:0000122">
    <property type="term" value="P:negative regulation of transcription by RNA polymerase II"/>
    <property type="evidence" value="ECO:0007669"/>
    <property type="project" value="InterPro"/>
</dbReference>
<accession>A0A8B6BJH2</accession>
<dbReference type="GO" id="GO:0030154">
    <property type="term" value="P:cell differentiation"/>
    <property type="evidence" value="ECO:0007669"/>
    <property type="project" value="TreeGrafter"/>
</dbReference>
<dbReference type="InterPro" id="IPR026052">
    <property type="entry name" value="DNA-bd_prot-inh"/>
</dbReference>
<dbReference type="InterPro" id="IPR036638">
    <property type="entry name" value="HLH_DNA-bd_sf"/>
</dbReference>
<protein>
    <submittedName>
        <fullName evidence="7">DNA-binding protein inhibitor ID2</fullName>
    </submittedName>
</protein>
<organism evidence="7 8">
    <name type="scientific">Mytilus galloprovincialis</name>
    <name type="common">Mediterranean mussel</name>
    <dbReference type="NCBI Taxonomy" id="29158"/>
    <lineage>
        <taxon>Eukaryota</taxon>
        <taxon>Metazoa</taxon>
        <taxon>Spiralia</taxon>
        <taxon>Lophotrochozoa</taxon>
        <taxon>Mollusca</taxon>
        <taxon>Bivalvia</taxon>
        <taxon>Autobranchia</taxon>
        <taxon>Pteriomorphia</taxon>
        <taxon>Mytilida</taxon>
        <taxon>Mytiloidea</taxon>
        <taxon>Mytilidae</taxon>
        <taxon>Mytilinae</taxon>
        <taxon>Mytilus</taxon>
    </lineage>
</organism>
<sequence length="116" mass="13227">MKAATQTCVRNTEYGIKQEKLLKPKHEDTTEMQQCFSKLKDLVPSVPKDIKLSKTQLLQHVIDYILDLESTLDVPAVLASASCRSPLSEKCQPNVIGDFFLDEDMCDEKVFFQFQN</sequence>
<comment type="caution">
    <text evidence="7">The sequence shown here is derived from an EMBL/GenBank/DDBJ whole genome shotgun (WGS) entry which is preliminary data.</text>
</comment>
<dbReference type="SMART" id="SM00353">
    <property type="entry name" value="HLH"/>
    <property type="match status" value="1"/>
</dbReference>
<dbReference type="Proteomes" id="UP000596742">
    <property type="component" value="Unassembled WGS sequence"/>
</dbReference>
<dbReference type="PANTHER" id="PTHR11723">
    <property type="entry name" value="DNA-BINDING PROTEIN INHIBITOR"/>
    <property type="match status" value="1"/>
</dbReference>
<dbReference type="EMBL" id="UYJE01000263">
    <property type="protein sequence ID" value="VDH91795.1"/>
    <property type="molecule type" value="Genomic_DNA"/>
</dbReference>
<evidence type="ECO:0000256" key="2">
    <source>
        <dbReference type="ARBA" id="ARBA00022491"/>
    </source>
</evidence>
<keyword evidence="8" id="KW-1185">Reference proteome</keyword>
<dbReference type="PROSITE" id="PS50888">
    <property type="entry name" value="BHLH"/>
    <property type="match status" value="1"/>
</dbReference>
<dbReference type="Pfam" id="PF00010">
    <property type="entry name" value="HLH"/>
    <property type="match status" value="1"/>
</dbReference>
<reference evidence="7" key="1">
    <citation type="submission" date="2018-11" db="EMBL/GenBank/DDBJ databases">
        <authorList>
            <person name="Alioto T."/>
            <person name="Alioto T."/>
        </authorList>
    </citation>
    <scope>NUCLEOTIDE SEQUENCE</scope>
</reference>
<keyword evidence="4" id="KW-0804">Transcription</keyword>
<evidence type="ECO:0000313" key="7">
    <source>
        <dbReference type="EMBL" id="VDH91795.1"/>
    </source>
</evidence>
<keyword evidence="5" id="KW-0539">Nucleus</keyword>
<evidence type="ECO:0000313" key="8">
    <source>
        <dbReference type="Proteomes" id="UP000596742"/>
    </source>
</evidence>
<comment type="subcellular location">
    <subcellularLocation>
        <location evidence="1">Nucleus</location>
    </subcellularLocation>
</comment>
<dbReference type="AlphaFoldDB" id="A0A8B6BJH2"/>
<dbReference type="Gene3D" id="4.10.280.10">
    <property type="entry name" value="Helix-loop-helix DNA-binding domain"/>
    <property type="match status" value="1"/>
</dbReference>
<dbReference type="GO" id="GO:0032922">
    <property type="term" value="P:circadian regulation of gene expression"/>
    <property type="evidence" value="ECO:0007669"/>
    <property type="project" value="TreeGrafter"/>
</dbReference>
<feature type="non-terminal residue" evidence="7">
    <location>
        <position position="116"/>
    </location>
</feature>